<name>A0A502D7B5_9MICO</name>
<protein>
    <recommendedName>
        <fullName evidence="1">YchJ-like middle NTF2-like domain-containing protein</fullName>
    </recommendedName>
</protein>
<dbReference type="InterPro" id="IPR048469">
    <property type="entry name" value="YchJ-like_M"/>
</dbReference>
<dbReference type="InterPro" id="IPR032710">
    <property type="entry name" value="NTF2-like_dom_sf"/>
</dbReference>
<dbReference type="Gene3D" id="3.10.450.50">
    <property type="match status" value="1"/>
</dbReference>
<dbReference type="SUPFAM" id="SSF54427">
    <property type="entry name" value="NTF2-like"/>
    <property type="match status" value="1"/>
</dbReference>
<dbReference type="Proteomes" id="UP000317722">
    <property type="component" value="Unassembled WGS sequence"/>
</dbReference>
<accession>A0A502D7B5</accession>
<sequence length="111" mass="12305">MYAECCGPLHDGNQAARTAEQLMRSRYSAFVVGDTAYLARTWHPRTRPAELDATDGPAWQGLAVIATADGREDDSVGEVEFRAAHDGGVLHERSRFIRRAGRWVYVDGEVI</sequence>
<evidence type="ECO:0000313" key="3">
    <source>
        <dbReference type="Proteomes" id="UP000317722"/>
    </source>
</evidence>
<organism evidence="2 3">
    <name type="scientific">Pedococcus bigeumensis</name>
    <dbReference type="NCBI Taxonomy" id="433644"/>
    <lineage>
        <taxon>Bacteria</taxon>
        <taxon>Bacillati</taxon>
        <taxon>Actinomycetota</taxon>
        <taxon>Actinomycetes</taxon>
        <taxon>Micrococcales</taxon>
        <taxon>Intrasporangiaceae</taxon>
        <taxon>Pedococcus</taxon>
    </lineage>
</organism>
<dbReference type="EMBL" id="RCZM01000001">
    <property type="protein sequence ID" value="TPG19911.1"/>
    <property type="molecule type" value="Genomic_DNA"/>
</dbReference>
<dbReference type="OrthoDB" id="21421at2"/>
<reference evidence="2 3" key="1">
    <citation type="journal article" date="2019" name="Environ. Microbiol.">
        <title>Species interactions and distinct microbial communities in high Arctic permafrost affected cryosols are associated with the CH4 and CO2 gas fluxes.</title>
        <authorList>
            <person name="Altshuler I."/>
            <person name="Hamel J."/>
            <person name="Turney S."/>
            <person name="Magnuson E."/>
            <person name="Levesque R."/>
            <person name="Greer C."/>
            <person name="Whyte L.G."/>
        </authorList>
    </citation>
    <scope>NUCLEOTIDE SEQUENCE [LARGE SCALE GENOMIC DNA]</scope>
    <source>
        <strain evidence="2 3">S9.3A</strain>
    </source>
</reference>
<proteinExistence type="predicted"/>
<evidence type="ECO:0000259" key="1">
    <source>
        <dbReference type="Pfam" id="PF17775"/>
    </source>
</evidence>
<dbReference type="AlphaFoldDB" id="A0A502D7B5"/>
<gene>
    <name evidence="2" type="ORF">EAH86_04545</name>
</gene>
<keyword evidence="3" id="KW-1185">Reference proteome</keyword>
<feature type="domain" description="YchJ-like middle NTF2-like" evidence="1">
    <location>
        <begin position="18"/>
        <end position="108"/>
    </location>
</feature>
<comment type="caution">
    <text evidence="2">The sequence shown here is derived from an EMBL/GenBank/DDBJ whole genome shotgun (WGS) entry which is preliminary data.</text>
</comment>
<dbReference type="Pfam" id="PF17775">
    <property type="entry name" value="YchJ_M-like"/>
    <property type="match status" value="1"/>
</dbReference>
<evidence type="ECO:0000313" key="2">
    <source>
        <dbReference type="EMBL" id="TPG19911.1"/>
    </source>
</evidence>